<evidence type="ECO:0000313" key="1">
    <source>
        <dbReference type="EMBL" id="MDX8047264.1"/>
    </source>
</evidence>
<proteinExistence type="predicted"/>
<evidence type="ECO:0000313" key="2">
    <source>
        <dbReference type="Proteomes" id="UP001277972"/>
    </source>
</evidence>
<keyword evidence="2" id="KW-1185">Reference proteome</keyword>
<organism evidence="1 2">
    <name type="scientific">Gracilibacillus pellucidus</name>
    <dbReference type="NCBI Taxonomy" id="3095368"/>
    <lineage>
        <taxon>Bacteria</taxon>
        <taxon>Bacillati</taxon>
        <taxon>Bacillota</taxon>
        <taxon>Bacilli</taxon>
        <taxon>Bacillales</taxon>
        <taxon>Bacillaceae</taxon>
        <taxon>Gracilibacillus</taxon>
    </lineage>
</organism>
<accession>A0ACC6M8J4</accession>
<sequence length="148" mass="16557">MDWKKDSYLAVFLLILSGFIFYRTMEMPSASAFFPELLSILLAVLSVLLLISSIRKRGTEADNEQAAKEEKLVLPVVLIIASLILYGILLQYFGFIIATLVVVNFVIFATGYKKYIKGFLIACTTTSVIFVVFQLLLNVRLPAGVFFS</sequence>
<comment type="caution">
    <text evidence="1">The sequence shown here is derived from an EMBL/GenBank/DDBJ whole genome shotgun (WGS) entry which is preliminary data.</text>
</comment>
<reference evidence="1" key="1">
    <citation type="submission" date="2023-11" db="EMBL/GenBank/DDBJ databases">
        <title>Gracilibacillus pellucida a moderately halophilic bacterium isolated from saline soil in Xinjiang province.</title>
        <authorList>
            <person name="Zhang Z."/>
            <person name="Tan F."/>
            <person name="Wang Y."/>
            <person name="Xia M."/>
        </authorList>
    </citation>
    <scope>NUCLEOTIDE SEQUENCE</scope>
    <source>
        <strain evidence="1">S3-1-1</strain>
    </source>
</reference>
<protein>
    <submittedName>
        <fullName evidence="1">Tripartite tricarboxylate transporter TctB family protein</fullName>
    </submittedName>
</protein>
<dbReference type="EMBL" id="JAWZSR010000010">
    <property type="protein sequence ID" value="MDX8047264.1"/>
    <property type="molecule type" value="Genomic_DNA"/>
</dbReference>
<dbReference type="Proteomes" id="UP001277972">
    <property type="component" value="Unassembled WGS sequence"/>
</dbReference>
<name>A0ACC6M8J4_9BACI</name>
<gene>
    <name evidence="1" type="ORF">SH601_14940</name>
</gene>